<name>A0A7T8KH47_CALRO</name>
<reference evidence="2" key="1">
    <citation type="submission" date="2021-01" db="EMBL/GenBank/DDBJ databases">
        <title>Caligus Genome Assembly.</title>
        <authorList>
            <person name="Gallardo-Escarate C."/>
        </authorList>
    </citation>
    <scope>NUCLEOTIDE SEQUENCE [LARGE SCALE GENOMIC DNA]</scope>
</reference>
<dbReference type="Proteomes" id="UP000595437">
    <property type="component" value="Chromosome 1"/>
</dbReference>
<evidence type="ECO:0000313" key="1">
    <source>
        <dbReference type="EMBL" id="QQP55828.1"/>
    </source>
</evidence>
<protein>
    <submittedName>
        <fullName evidence="1">Uncharacterized protein</fullName>
    </submittedName>
</protein>
<evidence type="ECO:0000313" key="2">
    <source>
        <dbReference type="Proteomes" id="UP000595437"/>
    </source>
</evidence>
<dbReference type="AlphaFoldDB" id="A0A7T8KH47"/>
<organism evidence="1 2">
    <name type="scientific">Caligus rogercresseyi</name>
    <name type="common">Sea louse</name>
    <dbReference type="NCBI Taxonomy" id="217165"/>
    <lineage>
        <taxon>Eukaryota</taxon>
        <taxon>Metazoa</taxon>
        <taxon>Ecdysozoa</taxon>
        <taxon>Arthropoda</taxon>
        <taxon>Crustacea</taxon>
        <taxon>Multicrustacea</taxon>
        <taxon>Hexanauplia</taxon>
        <taxon>Copepoda</taxon>
        <taxon>Siphonostomatoida</taxon>
        <taxon>Caligidae</taxon>
        <taxon>Caligus</taxon>
    </lineage>
</organism>
<keyword evidence="2" id="KW-1185">Reference proteome</keyword>
<proteinExistence type="predicted"/>
<dbReference type="EMBL" id="CP045890">
    <property type="protein sequence ID" value="QQP55828.1"/>
    <property type="molecule type" value="Genomic_DNA"/>
</dbReference>
<sequence>MTCWTPRREGGRMDFRERERESCPVVLLAYLPSSSISRRGIHLSSIHSS</sequence>
<accession>A0A7T8KH47</accession>
<gene>
    <name evidence="1" type="ORF">FKW44_000282</name>
</gene>